<dbReference type="EMBL" id="VEWN01000002">
    <property type="protein sequence ID" value="KAA1057129.1"/>
    <property type="molecule type" value="Genomic_DNA"/>
</dbReference>
<dbReference type="InterPro" id="IPR001789">
    <property type="entry name" value="Sig_transdc_resp-reg_receiver"/>
</dbReference>
<organism evidence="4 6">
    <name type="scientific">Azospirillum argentinense</name>
    <dbReference type="NCBI Taxonomy" id="2970906"/>
    <lineage>
        <taxon>Bacteria</taxon>
        <taxon>Pseudomonadati</taxon>
        <taxon>Pseudomonadota</taxon>
        <taxon>Alphaproteobacteria</taxon>
        <taxon>Rhodospirillales</taxon>
        <taxon>Azospirillaceae</taxon>
        <taxon>Azospirillum</taxon>
    </lineage>
</organism>
<dbReference type="EMBL" id="JBJLSN010000073">
    <property type="protein sequence ID" value="MFL7905271.1"/>
    <property type="molecule type" value="Genomic_DNA"/>
</dbReference>
<accession>A0A5B0KYE4</accession>
<dbReference type="SUPFAM" id="SSF52172">
    <property type="entry name" value="CheY-like"/>
    <property type="match status" value="1"/>
</dbReference>
<dbReference type="GO" id="GO:0000160">
    <property type="term" value="P:phosphorelay signal transduction system"/>
    <property type="evidence" value="ECO:0007669"/>
    <property type="project" value="InterPro"/>
</dbReference>
<feature type="modified residue" description="4-aspartylphosphate" evidence="2">
    <location>
        <position position="62"/>
    </location>
</feature>
<reference evidence="4 6" key="1">
    <citation type="submission" date="2019-07" db="EMBL/GenBank/DDBJ databases">
        <title>Genome sequencing of the stress-tolerant strain Azospirillum brasilense Az19.</title>
        <authorList>
            <person name="Maroniche G.A."/>
            <person name="Garcia J.E."/>
            <person name="Pagnussat L."/>
            <person name="Amenta M."/>
            <person name="Creus C.M."/>
        </authorList>
    </citation>
    <scope>NUCLEOTIDE SEQUENCE [LARGE SCALE GENOMIC DNA]</scope>
    <source>
        <strain evidence="4 6">Az19</strain>
    </source>
</reference>
<comment type="caution">
    <text evidence="4">The sequence shown here is derived from an EMBL/GenBank/DDBJ whole genome shotgun (WGS) entry which is preliminary data.</text>
</comment>
<evidence type="ECO:0000313" key="7">
    <source>
        <dbReference type="Proteomes" id="UP001628281"/>
    </source>
</evidence>
<sequence>MLEAVLAEPGDSIVYIVDDDEPVRDSMKALLEACAFEVRDYASCQSFMDHYNGKPAGCLVLDLHLPVMSGLEFIERFGANLHGLPVIMVSGRGDPATFARAREAGVTAFLEKPFEEDQLLDAVQRLLPA</sequence>
<name>A0A5B0KYE4_9PROT</name>
<dbReference type="RefSeq" id="WP_247887596.1">
    <property type="nucleotide sequence ID" value="NZ_JBJLSN010000073.1"/>
</dbReference>
<dbReference type="SMART" id="SM00448">
    <property type="entry name" value="REC"/>
    <property type="match status" value="1"/>
</dbReference>
<dbReference type="InterPro" id="IPR011006">
    <property type="entry name" value="CheY-like_superfamily"/>
</dbReference>
<gene>
    <name evidence="5" type="ORF">ACJ41P_29360</name>
    <name evidence="4" type="ORF">FH063_001297</name>
</gene>
<protein>
    <submittedName>
        <fullName evidence="5">Response regulator transcription factor</fullName>
    </submittedName>
</protein>
<dbReference type="AlphaFoldDB" id="A0A5B0KYE4"/>
<dbReference type="InterPro" id="IPR050595">
    <property type="entry name" value="Bact_response_regulator"/>
</dbReference>
<evidence type="ECO:0000313" key="6">
    <source>
        <dbReference type="Proteomes" id="UP000325333"/>
    </source>
</evidence>
<keyword evidence="7" id="KW-1185">Reference proteome</keyword>
<dbReference type="PANTHER" id="PTHR44591">
    <property type="entry name" value="STRESS RESPONSE REGULATOR PROTEIN 1"/>
    <property type="match status" value="1"/>
</dbReference>
<evidence type="ECO:0000313" key="4">
    <source>
        <dbReference type="EMBL" id="KAA1057129.1"/>
    </source>
</evidence>
<evidence type="ECO:0000259" key="3">
    <source>
        <dbReference type="PROSITE" id="PS50110"/>
    </source>
</evidence>
<proteinExistence type="predicted"/>
<feature type="domain" description="Response regulatory" evidence="3">
    <location>
        <begin position="13"/>
        <end position="127"/>
    </location>
</feature>
<dbReference type="Proteomes" id="UP001628281">
    <property type="component" value="Unassembled WGS sequence"/>
</dbReference>
<dbReference type="PROSITE" id="PS50110">
    <property type="entry name" value="RESPONSE_REGULATORY"/>
    <property type="match status" value="1"/>
</dbReference>
<dbReference type="PANTHER" id="PTHR44591:SF25">
    <property type="entry name" value="CHEMOTAXIS TWO-COMPONENT RESPONSE REGULATOR"/>
    <property type="match status" value="1"/>
</dbReference>
<dbReference type="Proteomes" id="UP000325333">
    <property type="component" value="Unassembled WGS sequence"/>
</dbReference>
<dbReference type="Gene3D" id="3.40.50.2300">
    <property type="match status" value="1"/>
</dbReference>
<keyword evidence="1 2" id="KW-0597">Phosphoprotein</keyword>
<evidence type="ECO:0000256" key="2">
    <source>
        <dbReference type="PROSITE-ProRule" id="PRU00169"/>
    </source>
</evidence>
<reference evidence="5 7" key="2">
    <citation type="submission" date="2024-11" db="EMBL/GenBank/DDBJ databases">
        <title>Draft genome sequences of two bacteria associated to sugarcane roots in Colombia.</title>
        <authorList>
            <person name="Pardo-Diaz S."/>
            <person name="Masmela-Mendoza J."/>
            <person name="Delgadillo-Duran P."/>
            <person name="Bautista E.J."/>
            <person name="Rojas-Tapias D.F."/>
        </authorList>
    </citation>
    <scope>NUCLEOTIDE SEQUENCE [LARGE SCALE GENOMIC DNA]</scope>
    <source>
        <strain evidence="5 7">Ap18</strain>
    </source>
</reference>
<evidence type="ECO:0000256" key="1">
    <source>
        <dbReference type="ARBA" id="ARBA00022553"/>
    </source>
</evidence>
<dbReference type="Pfam" id="PF00072">
    <property type="entry name" value="Response_reg"/>
    <property type="match status" value="1"/>
</dbReference>
<evidence type="ECO:0000313" key="5">
    <source>
        <dbReference type="EMBL" id="MFL7905271.1"/>
    </source>
</evidence>